<reference evidence="7" key="1">
    <citation type="journal article" date="2019" name="Int. J. Syst. Evol. Microbiol.">
        <title>The Global Catalogue of Microorganisms (GCM) 10K type strain sequencing project: providing services to taxonomists for standard genome sequencing and annotation.</title>
        <authorList>
            <consortium name="The Broad Institute Genomics Platform"/>
            <consortium name="The Broad Institute Genome Sequencing Center for Infectious Disease"/>
            <person name="Wu L."/>
            <person name="Ma J."/>
        </authorList>
    </citation>
    <scope>NUCLEOTIDE SEQUENCE [LARGE SCALE GENOMIC DNA]</scope>
    <source>
        <strain evidence="7">JCM 16956</strain>
    </source>
</reference>
<dbReference type="RefSeq" id="WP_345284376.1">
    <property type="nucleotide sequence ID" value="NZ_BAABAJ010000011.1"/>
</dbReference>
<keyword evidence="7" id="KW-1185">Reference proteome</keyword>
<dbReference type="EMBL" id="BAABAJ010000011">
    <property type="protein sequence ID" value="GAA3925215.1"/>
    <property type="molecule type" value="Genomic_DNA"/>
</dbReference>
<protein>
    <recommendedName>
        <fullName evidence="5">DRBM domain-containing protein</fullName>
    </recommendedName>
</protein>
<evidence type="ECO:0000256" key="1">
    <source>
        <dbReference type="ARBA" id="ARBA00010183"/>
    </source>
</evidence>
<dbReference type="SUPFAM" id="SSF54768">
    <property type="entry name" value="dsRNA-binding domain-like"/>
    <property type="match status" value="2"/>
</dbReference>
<organism evidence="6 7">
    <name type="scientific">Streptomyces gulbargensis</name>
    <dbReference type="NCBI Taxonomy" id="364901"/>
    <lineage>
        <taxon>Bacteria</taxon>
        <taxon>Bacillati</taxon>
        <taxon>Actinomycetota</taxon>
        <taxon>Actinomycetes</taxon>
        <taxon>Kitasatosporales</taxon>
        <taxon>Streptomycetaceae</taxon>
        <taxon>Streptomyces</taxon>
    </lineage>
</organism>
<dbReference type="Pfam" id="PF00035">
    <property type="entry name" value="dsrm"/>
    <property type="match status" value="1"/>
</dbReference>
<feature type="domain" description="DRBM" evidence="5">
    <location>
        <begin position="357"/>
        <end position="422"/>
    </location>
</feature>
<dbReference type="Proteomes" id="UP001501000">
    <property type="component" value="Unassembled WGS sequence"/>
</dbReference>
<accession>A0ABP7MKF5</accession>
<comment type="similarity">
    <text evidence="1">Belongs to the ribonuclease III family.</text>
</comment>
<evidence type="ECO:0000313" key="7">
    <source>
        <dbReference type="Proteomes" id="UP001501000"/>
    </source>
</evidence>
<sequence>MNRWVGIVSLRETAPPTPVHRIALAIDAARNRTSYQLAGQKVSYARMRSALRRLGQDHARHHEWQRYEYCVDLASDFFDGGHPPTGLPAWLTSELQSLLDGRSGTPSTGRRRAQAAPRRTDSRPGHQRRASTRRSLTASPETIHPARPVRSASPETGPRPSSEPVRPYSRAERRLDVHDVIFPALCMPPVSLVGEYGQEIAENVGKAVGGWNAGPEATTWLGLAAEHRSHLFESHHADQVTPHVLGLLDRLGATALDVILLDAYTQWATPRKAGEQSSQHAHRRAAANLALGAWATKHGLVRMGAGEAQQPARSVFEGVARQILGALSLCGEHEIARRLVASVWHDLDHPSSGAGTDSVTLAQTAFQKEGLTYDYNEEGPDHRKVFRAAVRTGTGRTAEGIGQSKKAARAAAAQALLDAYPQVAAAASPGRKATPANLPAASPRPYPQPGNRHRDAVSDLAAMFELGHRTHGLLAQALTHVSWVHENQEAATAARQRDNHLLAHHGSHVVDYLAAHVRVRRALAHGLTPDEDEARILTSSDDDTARLGATLQLTEGLLTSRGESGQGRTAVSDAAQAVVAAAWRVHGPRLLGRRPAILDDWLSSLDHQHDPVTVLNAMATTYGIDHEYTYDVSGPDHLKCYAATISLRDAQGRVHRWTEHLPGTSGKPEAKKATAEALLDILTAPINGVVDDLPASERDLLAFLLRAQLDGLGRPTERQRARILARGDLGTDLLTTGDTAAFLAWAERVRPLLGQGDTAVPDALRELYRKVLDDARIGPGSLLRRMAADTGSDAASVVRRNAADAVRRALSSGPQAASVRDVVQDWWRDQAPATGVTVRDDMRQEVFRPLPVHLGALDETLTWCGEAAEAAGTRIDVELTVQEGTLHVWLGLGKVDVRTACDDFARLLSHTLPYTDCLVGDDHVLLRLHGRPETDPVCPLAAAGMDAYVSGPLERRRPAGEAADELVGARDEQLYS</sequence>
<proteinExistence type="inferred from homology"/>
<comment type="caution">
    <text evidence="6">The sequence shown here is derived from an EMBL/GenBank/DDBJ whole genome shotgun (WGS) entry which is preliminary data.</text>
</comment>
<dbReference type="SMART" id="SM00358">
    <property type="entry name" value="DSRM"/>
    <property type="match status" value="2"/>
</dbReference>
<dbReference type="InterPro" id="IPR036389">
    <property type="entry name" value="RNase_III_sf"/>
</dbReference>
<dbReference type="Gene3D" id="3.30.160.20">
    <property type="match status" value="1"/>
</dbReference>
<dbReference type="InterPro" id="IPR014720">
    <property type="entry name" value="dsRBD_dom"/>
</dbReference>
<keyword evidence="2 3" id="KW-0694">RNA-binding</keyword>
<feature type="region of interest" description="Disordered" evidence="4">
    <location>
        <begin position="99"/>
        <end position="170"/>
    </location>
</feature>
<evidence type="ECO:0000256" key="4">
    <source>
        <dbReference type="SAM" id="MobiDB-lite"/>
    </source>
</evidence>
<evidence type="ECO:0000256" key="3">
    <source>
        <dbReference type="PROSITE-ProRule" id="PRU00266"/>
    </source>
</evidence>
<evidence type="ECO:0000259" key="5">
    <source>
        <dbReference type="PROSITE" id="PS50137"/>
    </source>
</evidence>
<dbReference type="SUPFAM" id="SSF69065">
    <property type="entry name" value="RNase III domain-like"/>
    <property type="match status" value="1"/>
</dbReference>
<gene>
    <name evidence="6" type="ORF">GCM10022244_38410</name>
</gene>
<dbReference type="PROSITE" id="PS50137">
    <property type="entry name" value="DS_RBD"/>
    <property type="match status" value="1"/>
</dbReference>
<name>A0ABP7MKF5_9ACTN</name>
<evidence type="ECO:0000313" key="6">
    <source>
        <dbReference type="EMBL" id="GAA3925215.1"/>
    </source>
</evidence>
<feature type="region of interest" description="Disordered" evidence="4">
    <location>
        <begin position="428"/>
        <end position="453"/>
    </location>
</feature>
<evidence type="ECO:0000256" key="2">
    <source>
        <dbReference type="ARBA" id="ARBA00022884"/>
    </source>
</evidence>